<dbReference type="OrthoDB" id="289038at2759"/>
<dbReference type="InterPro" id="IPR018200">
    <property type="entry name" value="USP_CS"/>
</dbReference>
<gene>
    <name evidence="14" type="ORF">EXIGLDRAFT_642565</name>
</gene>
<keyword evidence="5" id="KW-0645">Protease</keyword>
<dbReference type="PROSITE" id="PS50053">
    <property type="entry name" value="UBIQUITIN_2"/>
    <property type="match status" value="1"/>
</dbReference>
<dbReference type="PROSITE" id="PS00972">
    <property type="entry name" value="USP_1"/>
    <property type="match status" value="1"/>
</dbReference>
<dbReference type="InterPro" id="IPR028889">
    <property type="entry name" value="USP"/>
</dbReference>
<proteinExistence type="inferred from homology"/>
<dbReference type="PANTHER" id="PTHR24006">
    <property type="entry name" value="UBIQUITIN CARBOXYL-TERMINAL HYDROLASE"/>
    <property type="match status" value="1"/>
</dbReference>
<keyword evidence="15" id="KW-1185">Reference proteome</keyword>
<dbReference type="PROSITE" id="PS00973">
    <property type="entry name" value="USP_2"/>
    <property type="match status" value="1"/>
</dbReference>
<dbReference type="EMBL" id="KV425935">
    <property type="protein sequence ID" value="KZV97028.1"/>
    <property type="molecule type" value="Genomic_DNA"/>
</dbReference>
<evidence type="ECO:0000256" key="9">
    <source>
        <dbReference type="ARBA" id="ARBA00023242"/>
    </source>
</evidence>
<dbReference type="InterPro" id="IPR000626">
    <property type="entry name" value="Ubiquitin-like_dom"/>
</dbReference>
<dbReference type="Gene3D" id="3.10.20.90">
    <property type="entry name" value="Phosphatidylinositol 3-kinase Catalytic Subunit, Chain A, domain 1"/>
    <property type="match status" value="1"/>
</dbReference>
<keyword evidence="6" id="KW-0833">Ubl conjugation pathway</keyword>
<reference evidence="14 15" key="1">
    <citation type="journal article" date="2016" name="Mol. Biol. Evol.">
        <title>Comparative Genomics of Early-Diverging Mushroom-Forming Fungi Provides Insights into the Origins of Lignocellulose Decay Capabilities.</title>
        <authorList>
            <person name="Nagy L.G."/>
            <person name="Riley R."/>
            <person name="Tritt A."/>
            <person name="Adam C."/>
            <person name="Daum C."/>
            <person name="Floudas D."/>
            <person name="Sun H."/>
            <person name="Yadav J.S."/>
            <person name="Pangilinan J."/>
            <person name="Larsson K.H."/>
            <person name="Matsuura K."/>
            <person name="Barry K."/>
            <person name="Labutti K."/>
            <person name="Kuo R."/>
            <person name="Ohm R.A."/>
            <person name="Bhattacharya S.S."/>
            <person name="Shirouzu T."/>
            <person name="Yoshinaga Y."/>
            <person name="Martin F.M."/>
            <person name="Grigoriev I.V."/>
            <person name="Hibbett D.S."/>
        </authorList>
    </citation>
    <scope>NUCLEOTIDE SEQUENCE [LARGE SCALE GENOMIC DNA]</scope>
    <source>
        <strain evidence="14 15">HHB12029</strain>
    </source>
</reference>
<dbReference type="AlphaFoldDB" id="A0A165KX51"/>
<evidence type="ECO:0000259" key="11">
    <source>
        <dbReference type="PROSITE" id="PS50053"/>
    </source>
</evidence>
<dbReference type="InParanoid" id="A0A165KX51"/>
<comment type="catalytic activity">
    <reaction evidence="1">
        <text>Thiol-dependent hydrolysis of ester, thioester, amide, peptide and isopeptide bonds formed by the C-terminal Gly of ubiquitin (a 76-residue protein attached to proteins as an intracellular targeting signal).</text>
        <dbReference type="EC" id="3.4.19.12"/>
    </reaction>
</comment>
<evidence type="ECO:0000256" key="3">
    <source>
        <dbReference type="ARBA" id="ARBA00009085"/>
    </source>
</evidence>
<dbReference type="GO" id="GO:0004843">
    <property type="term" value="F:cysteine-type deubiquitinase activity"/>
    <property type="evidence" value="ECO:0007669"/>
    <property type="project" value="UniProtKB-EC"/>
</dbReference>
<dbReference type="InterPro" id="IPR029071">
    <property type="entry name" value="Ubiquitin-like_domsf"/>
</dbReference>
<dbReference type="InterPro" id="IPR006615">
    <property type="entry name" value="Pept_C19_DUSP"/>
</dbReference>
<dbReference type="InterPro" id="IPR038765">
    <property type="entry name" value="Papain-like_cys_pep_sf"/>
</dbReference>
<evidence type="ECO:0000256" key="8">
    <source>
        <dbReference type="ARBA" id="ARBA00022807"/>
    </source>
</evidence>
<dbReference type="PROSITE" id="PS51283">
    <property type="entry name" value="DUSP"/>
    <property type="match status" value="1"/>
</dbReference>
<dbReference type="Gene3D" id="3.90.70.10">
    <property type="entry name" value="Cysteine proteinases"/>
    <property type="match status" value="1"/>
</dbReference>
<evidence type="ECO:0000313" key="15">
    <source>
        <dbReference type="Proteomes" id="UP000077266"/>
    </source>
</evidence>
<dbReference type="STRING" id="1314781.A0A165KX51"/>
<organism evidence="14 15">
    <name type="scientific">Exidia glandulosa HHB12029</name>
    <dbReference type="NCBI Taxonomy" id="1314781"/>
    <lineage>
        <taxon>Eukaryota</taxon>
        <taxon>Fungi</taxon>
        <taxon>Dikarya</taxon>
        <taxon>Basidiomycota</taxon>
        <taxon>Agaricomycotina</taxon>
        <taxon>Agaricomycetes</taxon>
        <taxon>Auriculariales</taxon>
        <taxon>Exidiaceae</taxon>
        <taxon>Exidia</taxon>
    </lineage>
</organism>
<dbReference type="GO" id="GO:0005829">
    <property type="term" value="C:cytosol"/>
    <property type="evidence" value="ECO:0007669"/>
    <property type="project" value="TreeGrafter"/>
</dbReference>
<feature type="region of interest" description="Disordered" evidence="10">
    <location>
        <begin position="49"/>
        <end position="79"/>
    </location>
</feature>
<dbReference type="SMART" id="SM00213">
    <property type="entry name" value="UBQ"/>
    <property type="match status" value="1"/>
</dbReference>
<keyword evidence="8" id="KW-0788">Thiol protease</keyword>
<dbReference type="PANTHER" id="PTHR24006:SF722">
    <property type="entry name" value="UBIQUITIN CARBOXYL-TERMINAL HYDROLASE 48"/>
    <property type="match status" value="1"/>
</dbReference>
<protein>
    <recommendedName>
        <fullName evidence="4">ubiquitinyl hydrolase 1</fullName>
        <ecNumber evidence="4">3.4.19.12</ecNumber>
    </recommendedName>
</protein>
<dbReference type="EC" id="3.4.19.12" evidence="4"/>
<feature type="domain" description="DUSP" evidence="13">
    <location>
        <begin position="812"/>
        <end position="923"/>
    </location>
</feature>
<dbReference type="Pfam" id="PF00240">
    <property type="entry name" value="ubiquitin"/>
    <property type="match status" value="1"/>
</dbReference>
<evidence type="ECO:0000256" key="2">
    <source>
        <dbReference type="ARBA" id="ARBA00004123"/>
    </source>
</evidence>
<name>A0A165KX51_EXIGL</name>
<dbReference type="GO" id="GO:0006508">
    <property type="term" value="P:proteolysis"/>
    <property type="evidence" value="ECO:0007669"/>
    <property type="project" value="UniProtKB-KW"/>
</dbReference>
<evidence type="ECO:0000256" key="1">
    <source>
        <dbReference type="ARBA" id="ARBA00000707"/>
    </source>
</evidence>
<evidence type="ECO:0000256" key="10">
    <source>
        <dbReference type="SAM" id="MobiDB-lite"/>
    </source>
</evidence>
<keyword evidence="7" id="KW-0378">Hydrolase</keyword>
<dbReference type="GO" id="GO:0005634">
    <property type="term" value="C:nucleus"/>
    <property type="evidence" value="ECO:0007669"/>
    <property type="project" value="UniProtKB-SubCell"/>
</dbReference>
<evidence type="ECO:0000256" key="7">
    <source>
        <dbReference type="ARBA" id="ARBA00022801"/>
    </source>
</evidence>
<comment type="subcellular location">
    <subcellularLocation>
        <location evidence="2">Nucleus</location>
    </subcellularLocation>
</comment>
<dbReference type="SUPFAM" id="SSF54001">
    <property type="entry name" value="Cysteine proteinases"/>
    <property type="match status" value="1"/>
</dbReference>
<evidence type="ECO:0000256" key="6">
    <source>
        <dbReference type="ARBA" id="ARBA00022786"/>
    </source>
</evidence>
<feature type="domain" description="Ubiquitin-like" evidence="11">
    <location>
        <begin position="993"/>
        <end position="1063"/>
    </location>
</feature>
<dbReference type="SUPFAM" id="SSF54236">
    <property type="entry name" value="Ubiquitin-like"/>
    <property type="match status" value="1"/>
</dbReference>
<comment type="similarity">
    <text evidence="3">Belongs to the peptidase C19 family.</text>
</comment>
<evidence type="ECO:0000259" key="13">
    <source>
        <dbReference type="PROSITE" id="PS51283"/>
    </source>
</evidence>
<sequence>MSKKRVVVPQRALEWGWVGTLARDAADITPDMRLRTCGLAAANKWPICPNKFSAPTPTEPLDEGDARGKKRPRLDSDVEPDVEHECSKKACKANPNCLNWLGQEEWVERGGAMGKFMRVNNLGRNPEENKRDPKLPVGLKNLGATCYANALLQLWFQHLAFRDGVYRCRPATDTGVALENSPVFQLQMTFAGLQMGAQKAYDPVRLAECLGLRAAVQQDAQEFAKLFLDLLDKQFKLQEVESLKNLIPDQFEGKRMYANVCSKCHTRSERGDVFHEIVLDLKPNCKLEKQLEDQLRTEDLTGDNRYHCSFCDSLQDAKRYTELHEIPPVLHFTMARFVWDETGDRKKCKDAIQFPVSVDMGRFVTPSTGKSQWYDLRGILLHKGSSAHHGHYESQVLDAASGNWFNFNDDEVEKVDLGVQMKKAAGVENGAKGTKRPARPTVIPDSDDDEIQIVEKPLIPNREGFLSSREAYMLVYARRGEQPVESVDDTMQVDSTASVPIPDPQVEVLKMITEMNTKFADECTAFKQRRQALLVEFKALREAKREVFRAWNISSLSDESVIVSRTALTEWLERGLKPTNAKRKRSGSDATLDGAAATDTDGTVWDGMDVDIDAKAKIKGPPSTVAIDNQDIECWHGRLDPAKAGEMKRITKDAYAKIEQLTGCTFQPLFTKNDVCEDCVETSFLDKYYAQAHPNLVEQFDEVRKQQNVDEPGSVWISKAWLKDWRCKNPKMHRSGVDDPGPDSDDFLSDVKCVHGELGSNAASRCKIPAKAAELLATAFMTWEPVSVDQEECAICEAERSTNIADRKQRQAEAENEKQLLKELLVNEPDIASFPKVADEPHVMVPAAFMRAWYQWLRKPAEHPRPASVDCEALVCQHGQLTVDPNKRGDRSTLRFIREEDYERLLELRDGAGGPKVVVRGVGVSTPYRIESSWDVCDDCRTERLSNYEHGDIVVSILAENEPLPTPEAFELELADSPPPPGPKKQAGTITRYSLRGKPRRSKRKEISITVQRHNLVKTIKTEIFQECKIPSGRQRLFLRGRELDDGSTVSEARILPGDIVELYEIRFDTSSSSTSRKDEGFSGTLLSGGAAKAPVCPPAPSVTDVSSSPIIPYGTVVLEVPSSPLAPPAPSQVACPMCTLLNETTNVTCEVCNAKLPV</sequence>
<feature type="domain" description="USP" evidence="12">
    <location>
        <begin position="137"/>
        <end position="479"/>
    </location>
</feature>
<evidence type="ECO:0000313" key="14">
    <source>
        <dbReference type="EMBL" id="KZV97028.1"/>
    </source>
</evidence>
<evidence type="ECO:0000256" key="5">
    <source>
        <dbReference type="ARBA" id="ARBA00022670"/>
    </source>
</evidence>
<accession>A0A165KX51</accession>
<dbReference type="InterPro" id="IPR050164">
    <property type="entry name" value="Peptidase_C19"/>
</dbReference>
<dbReference type="Proteomes" id="UP000077266">
    <property type="component" value="Unassembled WGS sequence"/>
</dbReference>
<dbReference type="Pfam" id="PF00443">
    <property type="entry name" value="UCH"/>
    <property type="match status" value="1"/>
</dbReference>
<dbReference type="GO" id="GO:0016579">
    <property type="term" value="P:protein deubiquitination"/>
    <property type="evidence" value="ECO:0007669"/>
    <property type="project" value="InterPro"/>
</dbReference>
<keyword evidence="9" id="KW-0539">Nucleus</keyword>
<evidence type="ECO:0000259" key="12">
    <source>
        <dbReference type="PROSITE" id="PS50235"/>
    </source>
</evidence>
<dbReference type="InterPro" id="IPR001394">
    <property type="entry name" value="Peptidase_C19_UCH"/>
</dbReference>
<evidence type="ECO:0000256" key="4">
    <source>
        <dbReference type="ARBA" id="ARBA00012759"/>
    </source>
</evidence>
<dbReference type="PROSITE" id="PS50235">
    <property type="entry name" value="USP_3"/>
    <property type="match status" value="1"/>
</dbReference>